<keyword evidence="2" id="KW-1185">Reference proteome</keyword>
<dbReference type="Proteomes" id="UP000727407">
    <property type="component" value="Unassembled WGS sequence"/>
</dbReference>
<dbReference type="EMBL" id="QNUK01000351">
    <property type="protein sequence ID" value="KAF5894892.1"/>
    <property type="molecule type" value="Genomic_DNA"/>
</dbReference>
<proteinExistence type="predicted"/>
<accession>A0A8J4UGU6</accession>
<evidence type="ECO:0000313" key="2">
    <source>
        <dbReference type="Proteomes" id="UP000727407"/>
    </source>
</evidence>
<feature type="non-terminal residue" evidence="1">
    <location>
        <position position="1"/>
    </location>
</feature>
<protein>
    <submittedName>
        <fullName evidence="1">Uncharacterized protein</fullName>
    </submittedName>
</protein>
<name>A0A8J4UGU6_CLAMG</name>
<dbReference type="AlphaFoldDB" id="A0A8J4UGU6"/>
<comment type="caution">
    <text evidence="1">The sequence shown here is derived from an EMBL/GenBank/DDBJ whole genome shotgun (WGS) entry which is preliminary data.</text>
</comment>
<gene>
    <name evidence="1" type="ORF">DAT39_015418</name>
</gene>
<evidence type="ECO:0000313" key="1">
    <source>
        <dbReference type="EMBL" id="KAF5894892.1"/>
    </source>
</evidence>
<organism evidence="1 2">
    <name type="scientific">Clarias magur</name>
    <name type="common">Asian catfish</name>
    <name type="synonym">Macropteronotus magur</name>
    <dbReference type="NCBI Taxonomy" id="1594786"/>
    <lineage>
        <taxon>Eukaryota</taxon>
        <taxon>Metazoa</taxon>
        <taxon>Chordata</taxon>
        <taxon>Craniata</taxon>
        <taxon>Vertebrata</taxon>
        <taxon>Euteleostomi</taxon>
        <taxon>Actinopterygii</taxon>
        <taxon>Neopterygii</taxon>
        <taxon>Teleostei</taxon>
        <taxon>Ostariophysi</taxon>
        <taxon>Siluriformes</taxon>
        <taxon>Clariidae</taxon>
        <taxon>Clarias</taxon>
    </lineage>
</organism>
<sequence length="60" mass="6875">PLLRYSTKSNSRASVDQNFNLRCCNSSNDGNSTRSIRMQKETQLPRLDREAGFSAWYSDT</sequence>
<reference evidence="1" key="1">
    <citation type="submission" date="2020-07" db="EMBL/GenBank/DDBJ databases">
        <title>Clarias magur genome sequencing, assembly and annotation.</title>
        <authorList>
            <person name="Kushwaha B."/>
            <person name="Kumar R."/>
            <person name="Das P."/>
            <person name="Joshi C.G."/>
            <person name="Kumar D."/>
            <person name="Nagpure N.S."/>
            <person name="Pandey M."/>
            <person name="Agarwal S."/>
            <person name="Srivastava S."/>
            <person name="Singh M."/>
            <person name="Sahoo L."/>
            <person name="Jayasankar P."/>
            <person name="Meher P.K."/>
            <person name="Koringa P.G."/>
            <person name="Iquebal M.A."/>
            <person name="Das S.P."/>
            <person name="Bit A."/>
            <person name="Patnaik S."/>
            <person name="Patel N."/>
            <person name="Shah T.M."/>
            <person name="Hinsu A."/>
            <person name="Jena J.K."/>
        </authorList>
    </citation>
    <scope>NUCLEOTIDE SEQUENCE</scope>
    <source>
        <strain evidence="1">CIFAMagur01</strain>
        <tissue evidence="1">Testis</tissue>
    </source>
</reference>